<protein>
    <submittedName>
        <fullName evidence="1">Uncharacterized protein</fullName>
    </submittedName>
</protein>
<dbReference type="EMBL" id="JBBPBN010000103">
    <property type="protein sequence ID" value="KAK8979215.1"/>
    <property type="molecule type" value="Genomic_DNA"/>
</dbReference>
<gene>
    <name evidence="1" type="ORF">V6N11_009423</name>
</gene>
<comment type="caution">
    <text evidence="1">The sequence shown here is derived from an EMBL/GenBank/DDBJ whole genome shotgun (WGS) entry which is preliminary data.</text>
</comment>
<sequence length="94" mass="10543">MDSTEMSVHQISSGKAKSGFAIDTENAKVVGAGITARVKKKPTKAAKPGSKVLLGKLLSQYSQNCQRWQTPFRKYYPRQNIDYKLICEDTFTQE</sequence>
<dbReference type="Proteomes" id="UP001396334">
    <property type="component" value="Unassembled WGS sequence"/>
</dbReference>
<name>A0ABR2NTB0_9ROSI</name>
<reference evidence="1 2" key="1">
    <citation type="journal article" date="2024" name="G3 (Bethesda)">
        <title>Genome assembly of Hibiscus sabdariffa L. provides insights into metabolisms of medicinal natural products.</title>
        <authorList>
            <person name="Kim T."/>
        </authorList>
    </citation>
    <scope>NUCLEOTIDE SEQUENCE [LARGE SCALE GENOMIC DNA]</scope>
    <source>
        <strain evidence="1">TK-2024</strain>
        <tissue evidence="1">Old leaves</tissue>
    </source>
</reference>
<organism evidence="1 2">
    <name type="scientific">Hibiscus sabdariffa</name>
    <name type="common">roselle</name>
    <dbReference type="NCBI Taxonomy" id="183260"/>
    <lineage>
        <taxon>Eukaryota</taxon>
        <taxon>Viridiplantae</taxon>
        <taxon>Streptophyta</taxon>
        <taxon>Embryophyta</taxon>
        <taxon>Tracheophyta</taxon>
        <taxon>Spermatophyta</taxon>
        <taxon>Magnoliopsida</taxon>
        <taxon>eudicotyledons</taxon>
        <taxon>Gunneridae</taxon>
        <taxon>Pentapetalae</taxon>
        <taxon>rosids</taxon>
        <taxon>malvids</taxon>
        <taxon>Malvales</taxon>
        <taxon>Malvaceae</taxon>
        <taxon>Malvoideae</taxon>
        <taxon>Hibiscus</taxon>
    </lineage>
</organism>
<keyword evidence="2" id="KW-1185">Reference proteome</keyword>
<accession>A0ABR2NTB0</accession>
<evidence type="ECO:0000313" key="2">
    <source>
        <dbReference type="Proteomes" id="UP001396334"/>
    </source>
</evidence>
<proteinExistence type="predicted"/>
<evidence type="ECO:0000313" key="1">
    <source>
        <dbReference type="EMBL" id="KAK8979215.1"/>
    </source>
</evidence>